<name>A0A927D3F5_9BACI</name>
<dbReference type="EMBL" id="JACXSI010000069">
    <property type="protein sequence ID" value="MBD3110384.1"/>
    <property type="molecule type" value="Genomic_DNA"/>
</dbReference>
<reference evidence="2" key="1">
    <citation type="submission" date="2020-09" db="EMBL/GenBank/DDBJ databases">
        <title>Bacillus faecalis sp. nov., a moderately halophilic bacterium isolated from cow faeces.</title>
        <authorList>
            <person name="Jiang L."/>
            <person name="Lee J."/>
        </authorList>
    </citation>
    <scope>NUCLEOTIDE SEQUENCE</scope>
    <source>
        <strain evidence="2">AGMB 02131</strain>
    </source>
</reference>
<feature type="signal peptide" evidence="1">
    <location>
        <begin position="1"/>
        <end position="27"/>
    </location>
</feature>
<dbReference type="Proteomes" id="UP000602076">
    <property type="component" value="Unassembled WGS sequence"/>
</dbReference>
<accession>A0A927D3F5</accession>
<dbReference type="RefSeq" id="WP_190999996.1">
    <property type="nucleotide sequence ID" value="NZ_JACXSI010000069.1"/>
</dbReference>
<evidence type="ECO:0000256" key="1">
    <source>
        <dbReference type="SAM" id="SignalP"/>
    </source>
</evidence>
<evidence type="ECO:0000313" key="3">
    <source>
        <dbReference type="Proteomes" id="UP000602076"/>
    </source>
</evidence>
<protein>
    <recommendedName>
        <fullName evidence="4">ABC transporter periplasmic binding protein yphF</fullName>
    </recommendedName>
</protein>
<dbReference type="PROSITE" id="PS51257">
    <property type="entry name" value="PROKAR_LIPOPROTEIN"/>
    <property type="match status" value="1"/>
</dbReference>
<evidence type="ECO:0008006" key="4">
    <source>
        <dbReference type="Google" id="ProtNLM"/>
    </source>
</evidence>
<keyword evidence="3" id="KW-1185">Reference proteome</keyword>
<feature type="chain" id="PRO_5037803196" description="ABC transporter periplasmic binding protein yphF" evidence="1">
    <location>
        <begin position="28"/>
        <end position="238"/>
    </location>
</feature>
<comment type="caution">
    <text evidence="2">The sequence shown here is derived from an EMBL/GenBank/DDBJ whole genome shotgun (WGS) entry which is preliminary data.</text>
</comment>
<dbReference type="AlphaFoldDB" id="A0A927D3F5"/>
<gene>
    <name evidence="2" type="ORF">IEO70_18830</name>
</gene>
<keyword evidence="1" id="KW-0732">Signal</keyword>
<proteinExistence type="predicted"/>
<organism evidence="2 3">
    <name type="scientific">Peribacillus faecalis</name>
    <dbReference type="NCBI Taxonomy" id="2772559"/>
    <lineage>
        <taxon>Bacteria</taxon>
        <taxon>Bacillati</taxon>
        <taxon>Bacillota</taxon>
        <taxon>Bacilli</taxon>
        <taxon>Bacillales</taxon>
        <taxon>Bacillaceae</taxon>
        <taxon>Peribacillus</taxon>
    </lineage>
</organism>
<evidence type="ECO:0000313" key="2">
    <source>
        <dbReference type="EMBL" id="MBD3110384.1"/>
    </source>
</evidence>
<sequence length="238" mass="27059">MQKKKLSILVLLLAVLLAGCMYPQSQKVENTVPNDMQLQSVQTAVDQFRQDTEGLLPIKNQEADVPYYQKYPIDFQKLIGKYLEDAPGNAYENGGPFQYVLIDVEENPLVRVLDLRAAQLIQEYNLRLTMYMDSNPYLPFKEQLHTNVFTLDYEALGYNEVPLIQSPFSEAQLPIVIDSKGDLYIDYTADLKASLDDGAIVEPGEDIRYILTEDSIFVPAFSLPYTTDENNIPVFMPN</sequence>